<feature type="domain" description="EH" evidence="10">
    <location>
        <begin position="74"/>
        <end position="166"/>
    </location>
</feature>
<evidence type="ECO:0000313" key="12">
    <source>
        <dbReference type="EMBL" id="KIP08833.1"/>
    </source>
</evidence>
<evidence type="ECO:0000256" key="6">
    <source>
        <dbReference type="ARBA" id="ARBA00022490"/>
    </source>
</evidence>
<dbReference type="CDD" id="cd07597">
    <property type="entry name" value="BAR_SNX8"/>
    <property type="match status" value="1"/>
</dbReference>
<dbReference type="GO" id="GO:0006623">
    <property type="term" value="P:protein targeting to vacuole"/>
    <property type="evidence" value="ECO:0007669"/>
    <property type="project" value="TreeGrafter"/>
</dbReference>
<dbReference type="GO" id="GO:0005768">
    <property type="term" value="C:endosome"/>
    <property type="evidence" value="ECO:0007669"/>
    <property type="project" value="TreeGrafter"/>
</dbReference>
<proteinExistence type="inferred from homology"/>
<dbReference type="SUPFAM" id="SSF47473">
    <property type="entry name" value="EF-hand"/>
    <property type="match status" value="1"/>
</dbReference>
<dbReference type="Pfam" id="PF19566">
    <property type="entry name" value="Snx8_BAR_dom"/>
    <property type="match status" value="1"/>
</dbReference>
<dbReference type="GO" id="GO:0032266">
    <property type="term" value="F:phosphatidylinositol-3-phosphate binding"/>
    <property type="evidence" value="ECO:0007669"/>
    <property type="project" value="TreeGrafter"/>
</dbReference>
<sequence>MFNTPRSRPNYGQSSNNNFGGSFMVDNPLSNSIYDSDGLDPWSAAPSPAPPPLPSVSTTSGSSGFSSVIADATVPAVYNEAFAAVDTANTGETSVNALSRVLGTSGLPASTIDRIVSLVSSRPRVSRLEFFVALALVALAQSRGDLSVEMVAALAQDNALPVPQLDLSSLAAGGSGFGQYPSEIRAPVPTRAYSDDPWSVPKFPSAPGVPTNGSLAAGVTSSISGTGLPSNWWRKQESITVNVLGQQGFILNRYLVYEVSTDRAPPVPRRYSEFVILWDCLVKRYPFRILPSLPPKRLGPDESFIEQRRRGLARFLNFIINHPIIKEDGLLAVFLTEPSFESWRKTSSISYEEESASKRVDQVEEMSIPRDLEDKLAIVRSKISSLIEQWQKICILAERMIKRREAAAVRLPPATTVRRPFMPAHFGLPYFSSSDDVADDASMTSSVFSGLIHPRRVVAPEPQADTARLTNALKVVVEVNSKCWRGDDCELCSGVNQGMSTVASHTQQHGDTLEHRARTLLYSTLEALKGQRDLHIATRDMFIRHDRLSGDLVDKLKKRVETNSLKLEGVKAAGREHSQEEAEKLTGLIERDQAAIASALNRRVFIRACLWHELRVVLHNRENTLITEAVKTFAREERDFSEGVTANWARLADALEPMPYE</sequence>
<evidence type="ECO:0000256" key="3">
    <source>
        <dbReference type="ARBA" id="ARBA00010883"/>
    </source>
</evidence>
<dbReference type="InterPro" id="IPR001683">
    <property type="entry name" value="PX_dom"/>
</dbReference>
<comment type="subcellular location">
    <subcellularLocation>
        <location evidence="2">Cytoplasm</location>
    </subcellularLocation>
    <subcellularLocation>
        <location evidence="1">Membrane</location>
        <topology evidence="1">Peripheral membrane protein</topology>
        <orientation evidence="1">Cytoplasmic side</orientation>
    </subcellularLocation>
</comment>
<dbReference type="InterPro" id="IPR028662">
    <property type="entry name" value="SNX8/Mvp1"/>
</dbReference>
<dbReference type="GO" id="GO:0005829">
    <property type="term" value="C:cytosol"/>
    <property type="evidence" value="ECO:0007669"/>
    <property type="project" value="GOC"/>
</dbReference>
<dbReference type="SMART" id="SM00312">
    <property type="entry name" value="PX"/>
    <property type="match status" value="1"/>
</dbReference>
<keyword evidence="5" id="KW-0813">Transport</keyword>
<dbReference type="InterPro" id="IPR000261">
    <property type="entry name" value="EH_dom"/>
</dbReference>
<keyword evidence="8" id="KW-0472">Membrane</keyword>
<evidence type="ECO:0000256" key="9">
    <source>
        <dbReference type="SAM" id="MobiDB-lite"/>
    </source>
</evidence>
<feature type="region of interest" description="Disordered" evidence="9">
    <location>
        <begin position="40"/>
        <end position="60"/>
    </location>
</feature>
<accession>A0A0C3PPF6</accession>
<dbReference type="Pfam" id="PF00787">
    <property type="entry name" value="PX"/>
    <property type="match status" value="1"/>
</dbReference>
<dbReference type="InterPro" id="IPR036871">
    <property type="entry name" value="PX_dom_sf"/>
</dbReference>
<dbReference type="PANTHER" id="PTHR47554:SF1">
    <property type="entry name" value="SORTING NEXIN MVP1"/>
    <property type="match status" value="1"/>
</dbReference>
<evidence type="ECO:0000256" key="8">
    <source>
        <dbReference type="ARBA" id="ARBA00023136"/>
    </source>
</evidence>
<dbReference type="PROSITE" id="PS50031">
    <property type="entry name" value="EH"/>
    <property type="match status" value="1"/>
</dbReference>
<dbReference type="HOGENOM" id="CLU_009058_1_1_1"/>
<dbReference type="PANTHER" id="PTHR47554">
    <property type="entry name" value="SORTING NEXIN MVP1"/>
    <property type="match status" value="1"/>
</dbReference>
<evidence type="ECO:0000256" key="4">
    <source>
        <dbReference type="ARBA" id="ARBA00014268"/>
    </source>
</evidence>
<keyword evidence="13" id="KW-1185">Reference proteome</keyword>
<protein>
    <recommendedName>
        <fullName evidence="4">Sorting nexin MVP1</fullName>
    </recommendedName>
</protein>
<organism evidence="12 13">
    <name type="scientific">Phlebiopsis gigantea (strain 11061_1 CR5-6)</name>
    <name type="common">White-rot fungus</name>
    <name type="synonym">Peniophora gigantea</name>
    <dbReference type="NCBI Taxonomy" id="745531"/>
    <lineage>
        <taxon>Eukaryota</taxon>
        <taxon>Fungi</taxon>
        <taxon>Dikarya</taxon>
        <taxon>Basidiomycota</taxon>
        <taxon>Agaricomycotina</taxon>
        <taxon>Agaricomycetes</taxon>
        <taxon>Polyporales</taxon>
        <taxon>Phanerochaetaceae</taxon>
        <taxon>Phlebiopsis</taxon>
    </lineage>
</organism>
<dbReference type="InterPro" id="IPR045734">
    <property type="entry name" value="Snx8_BAR_dom"/>
</dbReference>
<dbReference type="Proteomes" id="UP000053257">
    <property type="component" value="Unassembled WGS sequence"/>
</dbReference>
<evidence type="ECO:0000256" key="1">
    <source>
        <dbReference type="ARBA" id="ARBA00004287"/>
    </source>
</evidence>
<evidence type="ECO:0000259" key="11">
    <source>
        <dbReference type="PROSITE" id="PS50195"/>
    </source>
</evidence>
<dbReference type="PROSITE" id="PS50195">
    <property type="entry name" value="PX"/>
    <property type="match status" value="1"/>
</dbReference>
<name>A0A0C3PPF6_PHLG1</name>
<feature type="domain" description="PX" evidence="11">
    <location>
        <begin position="235"/>
        <end position="341"/>
    </location>
</feature>
<keyword evidence="7" id="KW-0653">Protein transport</keyword>
<dbReference type="AlphaFoldDB" id="A0A0C3PPF6"/>
<comment type="similarity">
    <text evidence="3">Belongs to the sorting nexin family.</text>
</comment>
<gene>
    <name evidence="12" type="ORF">PHLGIDRAFT_116958</name>
</gene>
<dbReference type="EMBL" id="KN840474">
    <property type="protein sequence ID" value="KIP08833.1"/>
    <property type="molecule type" value="Genomic_DNA"/>
</dbReference>
<dbReference type="InterPro" id="IPR011992">
    <property type="entry name" value="EF-hand-dom_pair"/>
</dbReference>
<evidence type="ECO:0000313" key="13">
    <source>
        <dbReference type="Proteomes" id="UP000053257"/>
    </source>
</evidence>
<evidence type="ECO:0000256" key="7">
    <source>
        <dbReference type="ARBA" id="ARBA00022927"/>
    </source>
</evidence>
<evidence type="ECO:0000259" key="10">
    <source>
        <dbReference type="PROSITE" id="PS50031"/>
    </source>
</evidence>
<evidence type="ECO:0000256" key="5">
    <source>
        <dbReference type="ARBA" id="ARBA00022448"/>
    </source>
</evidence>
<keyword evidence="6" id="KW-0963">Cytoplasm</keyword>
<dbReference type="Gene3D" id="1.10.238.10">
    <property type="entry name" value="EF-hand"/>
    <property type="match status" value="1"/>
</dbReference>
<reference evidence="12 13" key="1">
    <citation type="journal article" date="2014" name="PLoS Genet.">
        <title>Analysis of the Phlebiopsis gigantea genome, transcriptome and secretome provides insight into its pioneer colonization strategies of wood.</title>
        <authorList>
            <person name="Hori C."/>
            <person name="Ishida T."/>
            <person name="Igarashi K."/>
            <person name="Samejima M."/>
            <person name="Suzuki H."/>
            <person name="Master E."/>
            <person name="Ferreira P."/>
            <person name="Ruiz-Duenas F.J."/>
            <person name="Held B."/>
            <person name="Canessa P."/>
            <person name="Larrondo L.F."/>
            <person name="Schmoll M."/>
            <person name="Druzhinina I.S."/>
            <person name="Kubicek C.P."/>
            <person name="Gaskell J.A."/>
            <person name="Kersten P."/>
            <person name="St John F."/>
            <person name="Glasner J."/>
            <person name="Sabat G."/>
            <person name="Splinter BonDurant S."/>
            <person name="Syed K."/>
            <person name="Yadav J."/>
            <person name="Mgbeahuruike A.C."/>
            <person name="Kovalchuk A."/>
            <person name="Asiegbu F.O."/>
            <person name="Lackner G."/>
            <person name="Hoffmeister D."/>
            <person name="Rencoret J."/>
            <person name="Gutierrez A."/>
            <person name="Sun H."/>
            <person name="Lindquist E."/>
            <person name="Barry K."/>
            <person name="Riley R."/>
            <person name="Grigoriev I.V."/>
            <person name="Henrissat B."/>
            <person name="Kues U."/>
            <person name="Berka R.M."/>
            <person name="Martinez A.T."/>
            <person name="Covert S.F."/>
            <person name="Blanchette R.A."/>
            <person name="Cullen D."/>
        </authorList>
    </citation>
    <scope>NUCLEOTIDE SEQUENCE [LARGE SCALE GENOMIC DNA]</scope>
    <source>
        <strain evidence="12 13">11061_1 CR5-6</strain>
    </source>
</reference>
<dbReference type="STRING" id="745531.A0A0C3PPF6"/>
<dbReference type="OrthoDB" id="10064318at2759"/>
<dbReference type="SUPFAM" id="SSF64268">
    <property type="entry name" value="PX domain"/>
    <property type="match status" value="1"/>
</dbReference>
<dbReference type="Gene3D" id="3.30.1520.10">
    <property type="entry name" value="Phox-like domain"/>
    <property type="match status" value="1"/>
</dbReference>
<evidence type="ECO:0000256" key="2">
    <source>
        <dbReference type="ARBA" id="ARBA00004496"/>
    </source>
</evidence>
<dbReference type="GO" id="GO:0042147">
    <property type="term" value="P:retrograde transport, endosome to Golgi"/>
    <property type="evidence" value="ECO:0007669"/>
    <property type="project" value="InterPro"/>
</dbReference>
<dbReference type="GO" id="GO:0016020">
    <property type="term" value="C:membrane"/>
    <property type="evidence" value="ECO:0007669"/>
    <property type="project" value="UniProtKB-SubCell"/>
</dbReference>